<dbReference type="PRINTS" id="PR00237">
    <property type="entry name" value="GPCRRHODOPSN"/>
</dbReference>
<evidence type="ECO:0000256" key="2">
    <source>
        <dbReference type="ARBA" id="ARBA00022692"/>
    </source>
</evidence>
<dbReference type="PROSITE" id="PS50262">
    <property type="entry name" value="G_PROTEIN_RECEP_F1_2"/>
    <property type="match status" value="1"/>
</dbReference>
<evidence type="ECO:0000256" key="3">
    <source>
        <dbReference type="ARBA" id="ARBA00022989"/>
    </source>
</evidence>
<dbReference type="GO" id="GO:0005886">
    <property type="term" value="C:plasma membrane"/>
    <property type="evidence" value="ECO:0007669"/>
    <property type="project" value="TreeGrafter"/>
</dbReference>
<dbReference type="AlphaFoldDB" id="A0A9J2Q7M4"/>
<evidence type="ECO:0000256" key="4">
    <source>
        <dbReference type="ARBA" id="ARBA00023040"/>
    </source>
</evidence>
<keyword evidence="11" id="KW-1185">Reference proteome</keyword>
<feature type="transmembrane region" description="Helical" evidence="9">
    <location>
        <begin position="58"/>
        <end position="79"/>
    </location>
</feature>
<evidence type="ECO:0000256" key="7">
    <source>
        <dbReference type="ARBA" id="ARBA00023224"/>
    </source>
</evidence>
<organism evidence="11 12">
    <name type="scientific">Ascaris lumbricoides</name>
    <name type="common">Giant roundworm</name>
    <dbReference type="NCBI Taxonomy" id="6252"/>
    <lineage>
        <taxon>Eukaryota</taxon>
        <taxon>Metazoa</taxon>
        <taxon>Ecdysozoa</taxon>
        <taxon>Nematoda</taxon>
        <taxon>Chromadorea</taxon>
        <taxon>Rhabditida</taxon>
        <taxon>Spirurina</taxon>
        <taxon>Ascaridomorpha</taxon>
        <taxon>Ascaridoidea</taxon>
        <taxon>Ascarididae</taxon>
        <taxon>Ascaris</taxon>
    </lineage>
</organism>
<feature type="transmembrane region" description="Helical" evidence="9">
    <location>
        <begin position="91"/>
        <end position="112"/>
    </location>
</feature>
<dbReference type="Pfam" id="PF00001">
    <property type="entry name" value="7tm_1"/>
    <property type="match status" value="2"/>
</dbReference>
<reference evidence="12" key="1">
    <citation type="submission" date="2023-03" db="UniProtKB">
        <authorList>
            <consortium name="WormBaseParasite"/>
        </authorList>
    </citation>
    <scope>IDENTIFICATION</scope>
</reference>
<feature type="transmembrane region" description="Helical" evidence="9">
    <location>
        <begin position="206"/>
        <end position="232"/>
    </location>
</feature>
<name>A0A9J2Q7M4_ASCLU</name>
<evidence type="ECO:0000256" key="1">
    <source>
        <dbReference type="ARBA" id="ARBA00004141"/>
    </source>
</evidence>
<protein>
    <submittedName>
        <fullName evidence="12">G-protein coupled receptors family 1 profile domain-containing protein</fullName>
    </submittedName>
</protein>
<dbReference type="InterPro" id="IPR017452">
    <property type="entry name" value="GPCR_Rhodpsn_7TM"/>
</dbReference>
<dbReference type="GO" id="GO:0008188">
    <property type="term" value="F:neuropeptide receptor activity"/>
    <property type="evidence" value="ECO:0007669"/>
    <property type="project" value="TreeGrafter"/>
</dbReference>
<proteinExistence type="inferred from homology"/>
<comment type="similarity">
    <text evidence="8">Belongs to the G-protein coupled receptor 1 family.</text>
</comment>
<feature type="transmembrane region" description="Helical" evidence="9">
    <location>
        <begin position="253"/>
        <end position="274"/>
    </location>
</feature>
<evidence type="ECO:0000256" key="9">
    <source>
        <dbReference type="SAM" id="Phobius"/>
    </source>
</evidence>
<keyword evidence="5 9" id="KW-0472">Membrane</keyword>
<keyword evidence="6 8" id="KW-0675">Receptor</keyword>
<keyword evidence="4 8" id="KW-0297">G-protein coupled receptor</keyword>
<evidence type="ECO:0000313" key="11">
    <source>
        <dbReference type="Proteomes" id="UP000036681"/>
    </source>
</evidence>
<accession>A0A9J2Q7M4</accession>
<keyword evidence="2 8" id="KW-0812">Transmembrane</keyword>
<keyword evidence="3 9" id="KW-1133">Transmembrane helix</keyword>
<dbReference type="PANTHER" id="PTHR24243">
    <property type="entry name" value="G-PROTEIN COUPLED RECEPTOR"/>
    <property type="match status" value="1"/>
</dbReference>
<evidence type="ECO:0000259" key="10">
    <source>
        <dbReference type="PROSITE" id="PS50262"/>
    </source>
</evidence>
<feature type="transmembrane region" description="Helical" evidence="9">
    <location>
        <begin position="298"/>
        <end position="320"/>
    </location>
</feature>
<evidence type="ECO:0000256" key="5">
    <source>
        <dbReference type="ARBA" id="ARBA00023136"/>
    </source>
</evidence>
<evidence type="ECO:0000256" key="6">
    <source>
        <dbReference type="ARBA" id="ARBA00023170"/>
    </source>
</evidence>
<feature type="domain" description="G-protein coupled receptors family 1 profile" evidence="10">
    <location>
        <begin position="70"/>
        <end position="317"/>
    </location>
</feature>
<sequence>MTEVCDGVEEKHFCRCLAQMCPIVHMNESREKLESCYMDFCFISKRALQDDSLMKITALYLIILFIGVIGNITTCIVIRKHCLLRTHSSRYLLNLAISDLVTLCVGLPFEIYMSWNQYPWSLPDFLCNLKAWIAETTSCISVMTILLFSIERYIAICHPILFLKLRDVRAQSWPFTNNGIPVVQSKMCMVAVFFDPSLGELFYILIHISFVLFFAAPLLIIFVLYALIALKVNHCPNAIRTSFVAERTNDERGYRITIILASVVTAFFCCYLPFQLQRLLFFYLKNDSQLLTKINQQIYFVSGFLFYFAPIINPFLYNVVSKRFRQAFKEVLFSNISSKYVRKHSIPPT</sequence>
<dbReference type="Proteomes" id="UP000036681">
    <property type="component" value="Unplaced"/>
</dbReference>
<dbReference type="InterPro" id="IPR000276">
    <property type="entry name" value="GPCR_Rhodpsn"/>
</dbReference>
<evidence type="ECO:0000256" key="8">
    <source>
        <dbReference type="RuleBase" id="RU000688"/>
    </source>
</evidence>
<dbReference type="WBParaSite" id="ALUE_0001794701-mRNA-1">
    <property type="protein sequence ID" value="ALUE_0001794701-mRNA-1"/>
    <property type="gene ID" value="ALUE_0001794701"/>
</dbReference>
<dbReference type="PROSITE" id="PS00237">
    <property type="entry name" value="G_PROTEIN_RECEP_F1_1"/>
    <property type="match status" value="1"/>
</dbReference>
<dbReference type="SUPFAM" id="SSF81321">
    <property type="entry name" value="Family A G protein-coupled receptor-like"/>
    <property type="match status" value="1"/>
</dbReference>
<comment type="subcellular location">
    <subcellularLocation>
        <location evidence="1">Membrane</location>
        <topology evidence="1">Multi-pass membrane protein</topology>
    </subcellularLocation>
</comment>
<dbReference type="PANTHER" id="PTHR24243:SF213">
    <property type="entry name" value="G-PROTEIN COUPLED RECEPTORS FAMILY 1 PROFILE DOMAIN-CONTAINING PROTEIN"/>
    <property type="match status" value="1"/>
</dbReference>
<keyword evidence="7 8" id="KW-0807">Transducer</keyword>
<dbReference type="Gene3D" id="1.20.1070.10">
    <property type="entry name" value="Rhodopsin 7-helix transmembrane proteins"/>
    <property type="match status" value="1"/>
</dbReference>
<evidence type="ECO:0000313" key="12">
    <source>
        <dbReference type="WBParaSite" id="ALUE_0001794701-mRNA-1"/>
    </source>
</evidence>